<sequence>MPTIGVNHRMTAIMAGKMNARDNRTRNSAKAREMESIKKAEEWKRSQRQFMWKLIGGAVLIVIVVVLCSQGVLGPYLAGCLDFSIAPDPNVYRRQYGPRF</sequence>
<evidence type="ECO:0000256" key="1">
    <source>
        <dbReference type="SAM" id="Phobius"/>
    </source>
</evidence>
<dbReference type="Proteomes" id="UP000018144">
    <property type="component" value="Unassembled WGS sequence"/>
</dbReference>
<dbReference type="EMBL" id="HF935427">
    <property type="protein sequence ID" value="CCX30124.1"/>
    <property type="molecule type" value="Genomic_DNA"/>
</dbReference>
<accession>U4LDD6</accession>
<evidence type="ECO:0000313" key="3">
    <source>
        <dbReference type="Proteomes" id="UP000018144"/>
    </source>
</evidence>
<proteinExistence type="predicted"/>
<dbReference type="AlphaFoldDB" id="U4LDD6"/>
<keyword evidence="1" id="KW-0812">Transmembrane</keyword>
<feature type="transmembrane region" description="Helical" evidence="1">
    <location>
        <begin position="54"/>
        <end position="73"/>
    </location>
</feature>
<gene>
    <name evidence="2" type="ORF">PCON_08226</name>
</gene>
<keyword evidence="3" id="KW-1185">Reference proteome</keyword>
<keyword evidence="1" id="KW-1133">Transmembrane helix</keyword>
<organism evidence="2 3">
    <name type="scientific">Pyronema omphalodes (strain CBS 100304)</name>
    <name type="common">Pyronema confluens</name>
    <dbReference type="NCBI Taxonomy" id="1076935"/>
    <lineage>
        <taxon>Eukaryota</taxon>
        <taxon>Fungi</taxon>
        <taxon>Dikarya</taxon>
        <taxon>Ascomycota</taxon>
        <taxon>Pezizomycotina</taxon>
        <taxon>Pezizomycetes</taxon>
        <taxon>Pezizales</taxon>
        <taxon>Pyronemataceae</taxon>
        <taxon>Pyronema</taxon>
    </lineage>
</organism>
<protein>
    <submittedName>
        <fullName evidence="2">Uncharacterized protein</fullName>
    </submittedName>
</protein>
<name>U4LDD6_PYROM</name>
<keyword evidence="1" id="KW-0472">Membrane</keyword>
<reference evidence="2 3" key="1">
    <citation type="journal article" date="2013" name="PLoS Genet.">
        <title>The genome and development-dependent transcriptomes of Pyronema confluens: a window into fungal evolution.</title>
        <authorList>
            <person name="Traeger S."/>
            <person name="Altegoer F."/>
            <person name="Freitag M."/>
            <person name="Gabaldon T."/>
            <person name="Kempken F."/>
            <person name="Kumar A."/>
            <person name="Marcet-Houben M."/>
            <person name="Poggeler S."/>
            <person name="Stajich J.E."/>
            <person name="Nowrousian M."/>
        </authorList>
    </citation>
    <scope>NUCLEOTIDE SEQUENCE [LARGE SCALE GENOMIC DNA]</scope>
    <source>
        <strain evidence="3">CBS 100304</strain>
        <tissue evidence="2">Vegetative mycelium</tissue>
    </source>
</reference>
<evidence type="ECO:0000313" key="2">
    <source>
        <dbReference type="EMBL" id="CCX30124.1"/>
    </source>
</evidence>